<comment type="caution">
    <text evidence="2">The sequence shown here is derived from an EMBL/GenBank/DDBJ whole genome shotgun (WGS) entry which is preliminary data.</text>
</comment>
<dbReference type="Proteomes" id="UP000271974">
    <property type="component" value="Unassembled WGS sequence"/>
</dbReference>
<feature type="compositionally biased region" description="Basic residues" evidence="1">
    <location>
        <begin position="93"/>
        <end position="105"/>
    </location>
</feature>
<feature type="compositionally biased region" description="Basic and acidic residues" evidence="1">
    <location>
        <begin position="339"/>
        <end position="356"/>
    </location>
</feature>
<evidence type="ECO:0000313" key="2">
    <source>
        <dbReference type="EMBL" id="RUS69291.1"/>
    </source>
</evidence>
<organism evidence="2 3">
    <name type="scientific">Elysia chlorotica</name>
    <name type="common">Eastern emerald elysia</name>
    <name type="synonym">Sea slug</name>
    <dbReference type="NCBI Taxonomy" id="188477"/>
    <lineage>
        <taxon>Eukaryota</taxon>
        <taxon>Metazoa</taxon>
        <taxon>Spiralia</taxon>
        <taxon>Lophotrochozoa</taxon>
        <taxon>Mollusca</taxon>
        <taxon>Gastropoda</taxon>
        <taxon>Heterobranchia</taxon>
        <taxon>Euthyneura</taxon>
        <taxon>Panpulmonata</taxon>
        <taxon>Sacoglossa</taxon>
        <taxon>Placobranchoidea</taxon>
        <taxon>Plakobranchidae</taxon>
        <taxon>Elysia</taxon>
    </lineage>
</organism>
<feature type="compositionally biased region" description="Polar residues" evidence="1">
    <location>
        <begin position="11"/>
        <end position="39"/>
    </location>
</feature>
<dbReference type="AlphaFoldDB" id="A0A433SJP6"/>
<reference evidence="2 3" key="1">
    <citation type="submission" date="2019-01" db="EMBL/GenBank/DDBJ databases">
        <title>A draft genome assembly of the solar-powered sea slug Elysia chlorotica.</title>
        <authorList>
            <person name="Cai H."/>
            <person name="Li Q."/>
            <person name="Fang X."/>
            <person name="Li J."/>
            <person name="Curtis N.E."/>
            <person name="Altenburger A."/>
            <person name="Shibata T."/>
            <person name="Feng M."/>
            <person name="Maeda T."/>
            <person name="Schwartz J.A."/>
            <person name="Shigenobu S."/>
            <person name="Lundholm N."/>
            <person name="Nishiyama T."/>
            <person name="Yang H."/>
            <person name="Hasebe M."/>
            <person name="Li S."/>
            <person name="Pierce S.K."/>
            <person name="Wang J."/>
        </authorList>
    </citation>
    <scope>NUCLEOTIDE SEQUENCE [LARGE SCALE GENOMIC DNA]</scope>
    <source>
        <strain evidence="2">EC2010</strain>
        <tissue evidence="2">Whole organism of an adult</tissue>
    </source>
</reference>
<feature type="compositionally biased region" description="Basic and acidic residues" evidence="1">
    <location>
        <begin position="311"/>
        <end position="331"/>
    </location>
</feature>
<keyword evidence="3" id="KW-1185">Reference proteome</keyword>
<sequence length="356" mass="39652">MDGDKPDSEIPTESETAVKNAEGTENTEQLNSTSDSTRGSLKEEGCEENGEEDTSDDDDSDEKNVEIDNDNVDDAKRGLSKYNGKKELPKNNRKEKKKASKKKATVVHPFLERAGRKLGNIKKKMALLKQNLKEIQNKKALRQAQKDGSELESAVKPLDNEEPSKGLPKKDKAALIRKQPAFIKIAQEESDLAPGSFKRGKRYIDVDNAQSPSSTASKRKRSMAEEQAVSDQGTDSLTSPVSTSKKSQSSIDTTVSTSSGSMIVSEKGETQTLVDTATTVRSTRSQKATPHASNKKVTPKPSSSQKKKKQRENDRDSTPRVKGLEKRRLQRQEIQAMNKKKDFYKDKDIKNRRQQR</sequence>
<feature type="compositionally biased region" description="Acidic residues" evidence="1">
    <location>
        <begin position="45"/>
        <end position="72"/>
    </location>
</feature>
<accession>A0A433SJP6</accession>
<dbReference type="EMBL" id="RQTK01001743">
    <property type="protein sequence ID" value="RUS69291.1"/>
    <property type="molecule type" value="Genomic_DNA"/>
</dbReference>
<feature type="region of interest" description="Disordered" evidence="1">
    <location>
        <begin position="139"/>
        <end position="356"/>
    </location>
</feature>
<proteinExistence type="predicted"/>
<name>A0A433SJP6_ELYCH</name>
<feature type="compositionally biased region" description="Polar residues" evidence="1">
    <location>
        <begin position="270"/>
        <end position="292"/>
    </location>
</feature>
<protein>
    <submittedName>
        <fullName evidence="2">Uncharacterized protein</fullName>
    </submittedName>
</protein>
<feature type="compositionally biased region" description="Low complexity" evidence="1">
    <location>
        <begin position="238"/>
        <end position="254"/>
    </location>
</feature>
<evidence type="ECO:0000313" key="3">
    <source>
        <dbReference type="Proteomes" id="UP000271974"/>
    </source>
</evidence>
<feature type="compositionally biased region" description="Basic and acidic residues" evidence="1">
    <location>
        <begin position="158"/>
        <end position="174"/>
    </location>
</feature>
<feature type="region of interest" description="Disordered" evidence="1">
    <location>
        <begin position="1"/>
        <end position="108"/>
    </location>
</feature>
<evidence type="ECO:0000256" key="1">
    <source>
        <dbReference type="SAM" id="MobiDB-lite"/>
    </source>
</evidence>
<gene>
    <name evidence="2" type="ORF">EGW08_022950</name>
</gene>